<evidence type="ECO:0000313" key="2">
    <source>
        <dbReference type="Proteomes" id="UP000191448"/>
    </source>
</evidence>
<gene>
    <name evidence="1" type="ORF">CLTHE_24850</name>
</gene>
<sequence>METPNIFRFARGSALNTAIIGWILDFVSYGGELKGLGIEIIKKISRNEIQKIDNIQILSMYKNISLVIEINDDYLITIDDITFAKNQSNILKKRRDIISKDTKYLDRKKLFAYVHIGNKHEYGVGCDNCYVLSRDELLEMIKPYEEKNKELLGEYVDYLNFLNEFTSKYKTEQDFCNWHRLSWEGYFNEMQDSLNEADSKWETFTSKEGDSISFEWNRKSKKYKLSTGEEIEYFVYLMIETKLPCRYKYNYNENKPYLLFKVEVSETKYKSEIRNYVWNIINDIKDKYETDELFIEKTSHAIGTHMTLGRIEEIKTKEKLEACVDIAEKIISDLDKLI</sequence>
<name>A0A1V4SU85_9CLOT</name>
<proteinExistence type="predicted"/>
<reference evidence="1 2" key="1">
    <citation type="submission" date="2016-02" db="EMBL/GenBank/DDBJ databases">
        <title>Genome sequence of Clostridium thermobutyricum DSM 4928.</title>
        <authorList>
            <person name="Poehlein A."/>
            <person name="Daniel R."/>
        </authorList>
    </citation>
    <scope>NUCLEOTIDE SEQUENCE [LARGE SCALE GENOMIC DNA]</scope>
    <source>
        <strain evidence="1 2">DSM 4928</strain>
    </source>
</reference>
<dbReference type="EMBL" id="LTAY01000068">
    <property type="protein sequence ID" value="OPX46851.1"/>
    <property type="molecule type" value="Genomic_DNA"/>
</dbReference>
<evidence type="ECO:0000313" key="1">
    <source>
        <dbReference type="EMBL" id="OPX46851.1"/>
    </source>
</evidence>
<comment type="caution">
    <text evidence="1">The sequence shown here is derived from an EMBL/GenBank/DDBJ whole genome shotgun (WGS) entry which is preliminary data.</text>
</comment>
<dbReference type="AlphaFoldDB" id="A0A1V4SU85"/>
<dbReference type="Proteomes" id="UP000191448">
    <property type="component" value="Unassembled WGS sequence"/>
</dbReference>
<protein>
    <recommendedName>
        <fullName evidence="3">PD-(D/E)XK nuclease superfamily protein</fullName>
    </recommendedName>
</protein>
<accession>A0A1V4SU85</accession>
<evidence type="ECO:0008006" key="3">
    <source>
        <dbReference type="Google" id="ProtNLM"/>
    </source>
</evidence>
<organism evidence="1 2">
    <name type="scientific">Clostridium thermobutyricum DSM 4928</name>
    <dbReference type="NCBI Taxonomy" id="1121339"/>
    <lineage>
        <taxon>Bacteria</taxon>
        <taxon>Bacillati</taxon>
        <taxon>Bacillota</taxon>
        <taxon>Clostridia</taxon>
        <taxon>Eubacteriales</taxon>
        <taxon>Clostridiaceae</taxon>
        <taxon>Clostridium</taxon>
    </lineage>
</organism>
<dbReference type="RefSeq" id="WP_080023750.1">
    <property type="nucleotide sequence ID" value="NZ_LTAY01000068.1"/>
</dbReference>